<dbReference type="Proteomes" id="UP001155077">
    <property type="component" value="Unassembled WGS sequence"/>
</dbReference>
<evidence type="ECO:0000313" key="2">
    <source>
        <dbReference type="Proteomes" id="UP001155077"/>
    </source>
</evidence>
<keyword evidence="2" id="KW-1185">Reference proteome</keyword>
<protein>
    <submittedName>
        <fullName evidence="1">Uncharacterized protein</fullName>
    </submittedName>
</protein>
<comment type="caution">
    <text evidence="1">The sequence shown here is derived from an EMBL/GenBank/DDBJ whole genome shotgun (WGS) entry which is preliminary data.</text>
</comment>
<sequence>MAEENEMAPEVVDENLSLEEISERKRWQKVIELREGKYVQTGEVRKCRKIYFNIEYGKIRFEITGQKNLTGSKEAPFSGGPYGAGGGAYDWGNITNLKIIAETPAKFYVHVEWTVYGPFDVTFGG</sequence>
<dbReference type="EMBL" id="JAMSCK010000002">
    <property type="protein sequence ID" value="MCM8568880.1"/>
    <property type="molecule type" value="Genomic_DNA"/>
</dbReference>
<reference evidence="1" key="1">
    <citation type="submission" date="2022-06" db="EMBL/GenBank/DDBJ databases">
        <title>Gramella sediminis sp. nov., isolated from deep-sea sediment of the Indian Ocean.</title>
        <authorList>
            <person name="Yang L."/>
        </authorList>
    </citation>
    <scope>NUCLEOTIDE SEQUENCE</scope>
    <source>
        <strain evidence="1">HMD3159</strain>
    </source>
</reference>
<evidence type="ECO:0000313" key="1">
    <source>
        <dbReference type="EMBL" id="MCM8568880.1"/>
    </source>
</evidence>
<dbReference type="RefSeq" id="WP_252111366.1">
    <property type="nucleotide sequence ID" value="NZ_JAMSCK010000002.1"/>
</dbReference>
<accession>A0ABT0YZI1</accession>
<gene>
    <name evidence="1" type="ORF">NE848_05795</name>
</gene>
<organism evidence="1 2">
    <name type="scientific">Gramella jeungdoensis</name>
    <dbReference type="NCBI Taxonomy" id="708091"/>
    <lineage>
        <taxon>Bacteria</taxon>
        <taxon>Pseudomonadati</taxon>
        <taxon>Bacteroidota</taxon>
        <taxon>Flavobacteriia</taxon>
        <taxon>Flavobacteriales</taxon>
        <taxon>Flavobacteriaceae</taxon>
        <taxon>Christiangramia</taxon>
    </lineage>
</organism>
<proteinExistence type="predicted"/>
<name>A0ABT0YZI1_9FLAO</name>